<reference evidence="15 16" key="1">
    <citation type="journal article" date="2019" name="Nat. Microbiol.">
        <title>Mediterranean grassland soil C-N compound turnover is dependent on rainfall and depth, and is mediated by genomically divergent microorganisms.</title>
        <authorList>
            <person name="Diamond S."/>
            <person name="Andeer P.F."/>
            <person name="Li Z."/>
            <person name="Crits-Christoph A."/>
            <person name="Burstein D."/>
            <person name="Anantharaman K."/>
            <person name="Lane K.R."/>
            <person name="Thomas B.C."/>
            <person name="Pan C."/>
            <person name="Northen T.R."/>
            <person name="Banfield J.F."/>
        </authorList>
    </citation>
    <scope>NUCLEOTIDE SEQUENCE [LARGE SCALE GENOMIC DNA]</scope>
    <source>
        <strain evidence="14">NP_1</strain>
        <strain evidence="13">NP_2</strain>
    </source>
</reference>
<dbReference type="SUPFAM" id="SSF52283">
    <property type="entry name" value="Formate/glycerate dehydrogenase catalytic domain-like"/>
    <property type="match status" value="1"/>
</dbReference>
<dbReference type="SUPFAM" id="SSF55021">
    <property type="entry name" value="ACT-like"/>
    <property type="match status" value="1"/>
</dbReference>
<dbReference type="InterPro" id="IPR006139">
    <property type="entry name" value="D-isomer_2_OHA_DH_cat_dom"/>
</dbReference>
<dbReference type="InterPro" id="IPR029752">
    <property type="entry name" value="D-isomer_DH_CS1"/>
</dbReference>
<dbReference type="SUPFAM" id="SSF143548">
    <property type="entry name" value="Serine metabolism enzymes domain"/>
    <property type="match status" value="1"/>
</dbReference>
<gene>
    <name evidence="14" type="ORF">E6G98_01720</name>
    <name evidence="13" type="ORF">E6G99_09535</name>
</gene>
<keyword evidence="6 11" id="KW-0560">Oxidoreductase</keyword>
<dbReference type="InterPro" id="IPR036291">
    <property type="entry name" value="NAD(P)-bd_dom_sf"/>
</dbReference>
<accession>A0A537LY22</accession>
<dbReference type="PROSITE" id="PS00670">
    <property type="entry name" value="D_2_HYDROXYACID_DH_2"/>
    <property type="match status" value="1"/>
</dbReference>
<keyword evidence="5 11" id="KW-0028">Amino-acid biosynthesis</keyword>
<comment type="catalytic activity">
    <reaction evidence="10 11">
        <text>(2R)-3-phosphoglycerate + NAD(+) = 3-phosphooxypyruvate + NADH + H(+)</text>
        <dbReference type="Rhea" id="RHEA:12641"/>
        <dbReference type="ChEBI" id="CHEBI:15378"/>
        <dbReference type="ChEBI" id="CHEBI:18110"/>
        <dbReference type="ChEBI" id="CHEBI:57540"/>
        <dbReference type="ChEBI" id="CHEBI:57945"/>
        <dbReference type="ChEBI" id="CHEBI:58272"/>
        <dbReference type="EC" id="1.1.1.95"/>
    </reaction>
</comment>
<evidence type="ECO:0000256" key="4">
    <source>
        <dbReference type="ARBA" id="ARBA00021582"/>
    </source>
</evidence>
<dbReference type="GO" id="GO:0004617">
    <property type="term" value="F:phosphoglycerate dehydrogenase activity"/>
    <property type="evidence" value="ECO:0007669"/>
    <property type="project" value="UniProtKB-UniRule"/>
</dbReference>
<evidence type="ECO:0000256" key="8">
    <source>
        <dbReference type="ARBA" id="ARBA00023299"/>
    </source>
</evidence>
<dbReference type="Gene3D" id="3.30.1330.90">
    <property type="entry name" value="D-3-phosphoglycerate dehydrogenase, domain 3"/>
    <property type="match status" value="1"/>
</dbReference>
<organism evidence="14 15">
    <name type="scientific">Candidatus Segetimicrobium genomatis</name>
    <dbReference type="NCBI Taxonomy" id="2569760"/>
    <lineage>
        <taxon>Bacteria</taxon>
        <taxon>Bacillati</taxon>
        <taxon>Candidatus Sysuimicrobiota</taxon>
        <taxon>Candidatus Sysuimicrobiia</taxon>
        <taxon>Candidatus Sysuimicrobiales</taxon>
        <taxon>Candidatus Segetimicrobiaceae</taxon>
        <taxon>Candidatus Segetimicrobium</taxon>
    </lineage>
</organism>
<evidence type="ECO:0000313" key="14">
    <source>
        <dbReference type="EMBL" id="TMJ12918.1"/>
    </source>
</evidence>
<dbReference type="SUPFAM" id="SSF51735">
    <property type="entry name" value="NAD(P)-binding Rossmann-fold domains"/>
    <property type="match status" value="1"/>
</dbReference>
<dbReference type="EC" id="1.1.1.95" evidence="11"/>
<dbReference type="InterPro" id="IPR045626">
    <property type="entry name" value="PGDH_ASB_dom"/>
</dbReference>
<dbReference type="InterPro" id="IPR045865">
    <property type="entry name" value="ACT-like_dom_sf"/>
</dbReference>
<evidence type="ECO:0000313" key="13">
    <source>
        <dbReference type="EMBL" id="TMJ05855.1"/>
    </source>
</evidence>
<keyword evidence="7 11" id="KW-0520">NAD</keyword>
<sequence length="525" mass="55406">MKIVVADGLAPEGLERLRASFDVVVESGLSDDALPVALADAVAVIVRSRTRITAAAIVRARRLRVIARAGVGTDNIDVEAATHRGILVLTTPESSTISTAEHTMALILASARNVPAAHAATAQGGWERERFVGAELYGKTLGIVGLGKIGSEVARRAVAFGMRVIACDPYTPADRAARLGVELLPMEAVLERADVLTLHLPLTPRTRHIIGPAQFARMRPGIRIVNCARGGLIDEGALLAELEEGRVASAALDVFEQEPPGESPLVRHPRVIATPHLGASTEEAQRGIGIEVAEQVIAALAGRPAKGAVNAPVLQEDTWHRLEPFAGLMSALGAIAQQLAQGQITGIEFMYEGEIAGEQTQLLDASFLVSLLAPILDQPVNPVNAAILAKERGIGLSDLRRDHSEDFSSLIRVRLSTTAGPLVVGGTLFGHREPRITHLDGYRIDLVPAAHMLFVWNVDRPGMIGRVGTILGGQHVNIAGMQVGRTSPGGTAVMVLTIDAPAPRAVVDELGRVDGIAAVKVVDLA</sequence>
<dbReference type="Proteomes" id="UP000318661">
    <property type="component" value="Unassembled WGS sequence"/>
</dbReference>
<evidence type="ECO:0000256" key="2">
    <source>
        <dbReference type="ARBA" id="ARBA00005216"/>
    </source>
</evidence>
<dbReference type="GO" id="GO:0006564">
    <property type="term" value="P:L-serine biosynthetic process"/>
    <property type="evidence" value="ECO:0007669"/>
    <property type="project" value="UniProtKB-UniRule"/>
</dbReference>
<dbReference type="GO" id="GO:0051287">
    <property type="term" value="F:NAD binding"/>
    <property type="evidence" value="ECO:0007669"/>
    <property type="project" value="UniProtKB-UniRule"/>
</dbReference>
<evidence type="ECO:0000256" key="10">
    <source>
        <dbReference type="ARBA" id="ARBA00048731"/>
    </source>
</evidence>
<dbReference type="InterPro" id="IPR006140">
    <property type="entry name" value="D-isomer_DH_NAD-bd"/>
</dbReference>
<dbReference type="InterPro" id="IPR002912">
    <property type="entry name" value="ACT_dom"/>
</dbReference>
<evidence type="ECO:0000259" key="12">
    <source>
        <dbReference type="PROSITE" id="PS51671"/>
    </source>
</evidence>
<dbReference type="EMBL" id="VBAJ01000237">
    <property type="protein sequence ID" value="TMJ05855.1"/>
    <property type="molecule type" value="Genomic_DNA"/>
</dbReference>
<dbReference type="Pfam" id="PF01842">
    <property type="entry name" value="ACT"/>
    <property type="match status" value="1"/>
</dbReference>
<dbReference type="Gene3D" id="3.40.50.720">
    <property type="entry name" value="NAD(P)-binding Rossmann-like Domain"/>
    <property type="match status" value="2"/>
</dbReference>
<dbReference type="UniPathway" id="UPA00135">
    <property type="reaction ID" value="UER00196"/>
</dbReference>
<dbReference type="InterPro" id="IPR050857">
    <property type="entry name" value="D-2-hydroxyacid_DH"/>
</dbReference>
<dbReference type="InterPro" id="IPR006236">
    <property type="entry name" value="PGDH"/>
</dbReference>
<evidence type="ECO:0000256" key="5">
    <source>
        <dbReference type="ARBA" id="ARBA00022605"/>
    </source>
</evidence>
<comment type="similarity">
    <text evidence="3 11">Belongs to the D-isomer specific 2-hydroxyacid dehydrogenase family.</text>
</comment>
<dbReference type="CDD" id="cd04902">
    <property type="entry name" value="ACT_3PGDH-xct"/>
    <property type="match status" value="1"/>
</dbReference>
<evidence type="ECO:0000256" key="7">
    <source>
        <dbReference type="ARBA" id="ARBA00023027"/>
    </source>
</evidence>
<dbReference type="FunFam" id="3.30.1330.90:FF:000003">
    <property type="entry name" value="D-3-phosphoglycerate dehydrogenase"/>
    <property type="match status" value="1"/>
</dbReference>
<comment type="pathway">
    <text evidence="2 11">Amino-acid biosynthesis; L-serine biosynthesis; L-serine from 3-phospho-D-glycerate: step 1/3.</text>
</comment>
<evidence type="ECO:0000256" key="11">
    <source>
        <dbReference type="RuleBase" id="RU363003"/>
    </source>
</evidence>
<dbReference type="InterPro" id="IPR029009">
    <property type="entry name" value="ASB_dom_sf"/>
</dbReference>
<dbReference type="PANTHER" id="PTHR42789:SF1">
    <property type="entry name" value="D-ISOMER SPECIFIC 2-HYDROXYACID DEHYDROGENASE FAMILY PROTEIN (AFU_ORTHOLOGUE AFUA_6G10090)"/>
    <property type="match status" value="1"/>
</dbReference>
<evidence type="ECO:0000313" key="15">
    <source>
        <dbReference type="Proteomes" id="UP000315217"/>
    </source>
</evidence>
<evidence type="ECO:0000313" key="16">
    <source>
        <dbReference type="Proteomes" id="UP000318661"/>
    </source>
</evidence>
<evidence type="ECO:0000256" key="6">
    <source>
        <dbReference type="ARBA" id="ARBA00023002"/>
    </source>
</evidence>
<dbReference type="Pfam" id="PF02826">
    <property type="entry name" value="2-Hacid_dh_C"/>
    <property type="match status" value="1"/>
</dbReference>
<dbReference type="FunFam" id="3.40.50.720:FF:000021">
    <property type="entry name" value="D-3-phosphoglycerate dehydrogenase"/>
    <property type="match status" value="1"/>
</dbReference>
<dbReference type="PROSITE" id="PS00065">
    <property type="entry name" value="D_2_HYDROXYACID_DH_1"/>
    <property type="match status" value="1"/>
</dbReference>
<comment type="catalytic activity">
    <reaction evidence="9">
        <text>(R)-2-hydroxyglutarate + NAD(+) = 2-oxoglutarate + NADH + H(+)</text>
        <dbReference type="Rhea" id="RHEA:49612"/>
        <dbReference type="ChEBI" id="CHEBI:15378"/>
        <dbReference type="ChEBI" id="CHEBI:15801"/>
        <dbReference type="ChEBI" id="CHEBI:16810"/>
        <dbReference type="ChEBI" id="CHEBI:57540"/>
        <dbReference type="ChEBI" id="CHEBI:57945"/>
        <dbReference type="EC" id="1.1.1.399"/>
    </reaction>
</comment>
<feature type="domain" description="ACT" evidence="12">
    <location>
        <begin position="452"/>
        <end position="525"/>
    </location>
</feature>
<evidence type="ECO:0000256" key="1">
    <source>
        <dbReference type="ARBA" id="ARBA00003800"/>
    </source>
</evidence>
<evidence type="ECO:0000256" key="3">
    <source>
        <dbReference type="ARBA" id="ARBA00005854"/>
    </source>
</evidence>
<comment type="caution">
    <text evidence="14">The sequence shown here is derived from an EMBL/GenBank/DDBJ whole genome shotgun (WGS) entry which is preliminary data.</text>
</comment>
<protein>
    <recommendedName>
        <fullName evidence="4 11">D-3-phosphoglycerate dehydrogenase</fullName>
        <ecNumber evidence="11">1.1.1.95</ecNumber>
    </recommendedName>
</protein>
<dbReference type="PROSITE" id="PS00671">
    <property type="entry name" value="D_2_HYDROXYACID_DH_3"/>
    <property type="match status" value="1"/>
</dbReference>
<dbReference type="Pfam" id="PF19304">
    <property type="entry name" value="PGDH_inter"/>
    <property type="match status" value="1"/>
</dbReference>
<dbReference type="Pfam" id="PF00389">
    <property type="entry name" value="2-Hacid_dh"/>
    <property type="match status" value="1"/>
</dbReference>
<dbReference type="NCBIfam" id="TIGR01327">
    <property type="entry name" value="PGDH"/>
    <property type="match status" value="1"/>
</dbReference>
<evidence type="ECO:0000256" key="9">
    <source>
        <dbReference type="ARBA" id="ARBA00048126"/>
    </source>
</evidence>
<dbReference type="CDD" id="cd12173">
    <property type="entry name" value="PGDH_4"/>
    <property type="match status" value="1"/>
</dbReference>
<dbReference type="AlphaFoldDB" id="A0A537LY22"/>
<dbReference type="FunFam" id="3.30.70.260:FF:000008">
    <property type="entry name" value="D-3-phosphoglycerate dehydrogenase, chloroplastic"/>
    <property type="match status" value="1"/>
</dbReference>
<dbReference type="Proteomes" id="UP000315217">
    <property type="component" value="Unassembled WGS sequence"/>
</dbReference>
<dbReference type="PANTHER" id="PTHR42789">
    <property type="entry name" value="D-ISOMER SPECIFIC 2-HYDROXYACID DEHYDROGENASE FAMILY PROTEIN (AFU_ORTHOLOGUE AFUA_6G10090)"/>
    <property type="match status" value="1"/>
</dbReference>
<dbReference type="EMBL" id="VBAI01000013">
    <property type="protein sequence ID" value="TMJ12918.1"/>
    <property type="molecule type" value="Genomic_DNA"/>
</dbReference>
<dbReference type="PROSITE" id="PS51671">
    <property type="entry name" value="ACT"/>
    <property type="match status" value="1"/>
</dbReference>
<proteinExistence type="inferred from homology"/>
<name>A0A537LY22_9BACT</name>
<comment type="function">
    <text evidence="1">Catalyzes the reversible oxidation of 3-phospho-D-glycerate to 3-phosphonooxypyruvate, the first step of the phosphorylated L-serine biosynthesis pathway. Also catalyzes the reversible oxidation of 2-hydroxyglutarate to 2-oxoglutarate.</text>
</comment>
<keyword evidence="8 11" id="KW-0718">Serine biosynthesis</keyword>
<dbReference type="InterPro" id="IPR029753">
    <property type="entry name" value="D-isomer_DH_CS"/>
</dbReference>
<dbReference type="Gene3D" id="3.30.70.260">
    <property type="match status" value="1"/>
</dbReference>